<feature type="transmembrane region" description="Helical" evidence="13">
    <location>
        <begin position="49"/>
        <end position="67"/>
    </location>
</feature>
<evidence type="ECO:0000256" key="1">
    <source>
        <dbReference type="ARBA" id="ARBA00004141"/>
    </source>
</evidence>
<organism evidence="14 15">
    <name type="scientific">Actinomycetospora atypica</name>
    <dbReference type="NCBI Taxonomy" id="1290095"/>
    <lineage>
        <taxon>Bacteria</taxon>
        <taxon>Bacillati</taxon>
        <taxon>Actinomycetota</taxon>
        <taxon>Actinomycetes</taxon>
        <taxon>Pseudonocardiales</taxon>
        <taxon>Pseudonocardiaceae</taxon>
        <taxon>Actinomycetospora</taxon>
    </lineage>
</organism>
<dbReference type="GO" id="GO:0008444">
    <property type="term" value="F:CDP-diacylglycerol-glycerol-3-phosphate 3-phosphatidyltransferase activity"/>
    <property type="evidence" value="ECO:0007669"/>
    <property type="project" value="UniProtKB-EC"/>
</dbReference>
<evidence type="ECO:0000313" key="14">
    <source>
        <dbReference type="EMBL" id="MFC5063615.1"/>
    </source>
</evidence>
<dbReference type="InterPro" id="IPR043130">
    <property type="entry name" value="CDP-OH_PTrfase_TM_dom"/>
</dbReference>
<reference evidence="15" key="1">
    <citation type="journal article" date="2019" name="Int. J. Syst. Evol. Microbiol.">
        <title>The Global Catalogue of Microorganisms (GCM) 10K type strain sequencing project: providing services to taxonomists for standard genome sequencing and annotation.</title>
        <authorList>
            <consortium name="The Broad Institute Genomics Platform"/>
            <consortium name="The Broad Institute Genome Sequencing Center for Infectious Disease"/>
            <person name="Wu L."/>
            <person name="Ma J."/>
        </authorList>
    </citation>
    <scope>NUCLEOTIDE SEQUENCE [LARGE SCALE GENOMIC DNA]</scope>
    <source>
        <strain evidence="15">CGMCC 4.7093</strain>
    </source>
</reference>
<feature type="transmembrane region" description="Helical" evidence="13">
    <location>
        <begin position="21"/>
        <end position="43"/>
    </location>
</feature>
<evidence type="ECO:0000256" key="12">
    <source>
        <dbReference type="RuleBase" id="RU003750"/>
    </source>
</evidence>
<dbReference type="EMBL" id="JBHSIV010000015">
    <property type="protein sequence ID" value="MFC5063615.1"/>
    <property type="molecule type" value="Genomic_DNA"/>
</dbReference>
<sequence length="198" mass="21148">MTPPAEALTVGSTERVPVVNIANALTVVRLMLVPVFLVALFTAGGHEPGWRWIAFGVFALAALTDRFDGEFARRWDLVTDFGKIADPIADKALVGAALIGLSVLGELGWWVTLVIAVRELGVTALRFWVLRHGVIPASRGGKLKTALQTLALGLAIMPLPAVLQPAIALLFLLAVVVTVVTGLDYVAQAVRLRRAALR</sequence>
<dbReference type="PANTHER" id="PTHR14269:SF52">
    <property type="entry name" value="PHOSPHATIDYLGLYCEROPHOSPHATE SYNTHASE-RELATED"/>
    <property type="match status" value="1"/>
</dbReference>
<dbReference type="NCBIfam" id="TIGR00560">
    <property type="entry name" value="pgsA"/>
    <property type="match status" value="1"/>
</dbReference>
<evidence type="ECO:0000256" key="10">
    <source>
        <dbReference type="ARBA" id="ARBA00023264"/>
    </source>
</evidence>
<evidence type="ECO:0000256" key="7">
    <source>
        <dbReference type="ARBA" id="ARBA00023098"/>
    </source>
</evidence>
<keyword evidence="8 13" id="KW-0472">Membrane</keyword>
<keyword evidence="5 13" id="KW-0812">Transmembrane</keyword>
<evidence type="ECO:0000256" key="9">
    <source>
        <dbReference type="ARBA" id="ARBA00023209"/>
    </source>
</evidence>
<dbReference type="PANTHER" id="PTHR14269">
    <property type="entry name" value="CDP-DIACYLGLYCEROL--GLYCEROL-3-PHOSPHATE 3-PHOSPHATIDYLTRANSFERASE-RELATED"/>
    <property type="match status" value="1"/>
</dbReference>
<accession>A0ABV9YL62</accession>
<feature type="transmembrane region" description="Helical" evidence="13">
    <location>
        <begin position="167"/>
        <end position="187"/>
    </location>
</feature>
<evidence type="ECO:0000256" key="6">
    <source>
        <dbReference type="ARBA" id="ARBA00022989"/>
    </source>
</evidence>
<dbReference type="RefSeq" id="WP_378036963.1">
    <property type="nucleotide sequence ID" value="NZ_JBHSIV010000015.1"/>
</dbReference>
<evidence type="ECO:0000256" key="3">
    <source>
        <dbReference type="ARBA" id="ARBA00022516"/>
    </source>
</evidence>
<evidence type="ECO:0000256" key="11">
    <source>
        <dbReference type="NCBIfam" id="TIGR00560"/>
    </source>
</evidence>
<comment type="subcellular location">
    <subcellularLocation>
        <location evidence="1">Membrane</location>
        <topology evidence="1">Multi-pass membrane protein</topology>
    </subcellularLocation>
</comment>
<proteinExistence type="inferred from homology"/>
<evidence type="ECO:0000256" key="5">
    <source>
        <dbReference type="ARBA" id="ARBA00022692"/>
    </source>
</evidence>
<dbReference type="InterPro" id="IPR004570">
    <property type="entry name" value="Phosphatidylglycerol_P_synth"/>
</dbReference>
<keyword evidence="7" id="KW-0443">Lipid metabolism</keyword>
<evidence type="ECO:0000313" key="15">
    <source>
        <dbReference type="Proteomes" id="UP001595947"/>
    </source>
</evidence>
<keyword evidence="6 13" id="KW-1133">Transmembrane helix</keyword>
<gene>
    <name evidence="14" type="primary">pgsA</name>
    <name evidence="14" type="ORF">ACFPBZ_15440</name>
</gene>
<evidence type="ECO:0000256" key="8">
    <source>
        <dbReference type="ARBA" id="ARBA00023136"/>
    </source>
</evidence>
<dbReference type="InterPro" id="IPR000462">
    <property type="entry name" value="CDP-OH_P_trans"/>
</dbReference>
<feature type="transmembrane region" description="Helical" evidence="13">
    <location>
        <begin position="88"/>
        <end position="104"/>
    </location>
</feature>
<evidence type="ECO:0000256" key="13">
    <source>
        <dbReference type="SAM" id="Phobius"/>
    </source>
</evidence>
<dbReference type="PIRSF" id="PIRSF000847">
    <property type="entry name" value="Phos_ph_gly_syn"/>
    <property type="match status" value="1"/>
</dbReference>
<dbReference type="Proteomes" id="UP001595947">
    <property type="component" value="Unassembled WGS sequence"/>
</dbReference>
<keyword evidence="3" id="KW-0444">Lipid biosynthesis</keyword>
<keyword evidence="9" id="KW-0594">Phospholipid biosynthesis</keyword>
<dbReference type="PROSITE" id="PS00379">
    <property type="entry name" value="CDP_ALCOHOL_P_TRANSF"/>
    <property type="match status" value="1"/>
</dbReference>
<keyword evidence="15" id="KW-1185">Reference proteome</keyword>
<evidence type="ECO:0000256" key="2">
    <source>
        <dbReference type="ARBA" id="ARBA00010441"/>
    </source>
</evidence>
<evidence type="ECO:0000256" key="4">
    <source>
        <dbReference type="ARBA" id="ARBA00022679"/>
    </source>
</evidence>
<comment type="caution">
    <text evidence="14">The sequence shown here is derived from an EMBL/GenBank/DDBJ whole genome shotgun (WGS) entry which is preliminary data.</text>
</comment>
<dbReference type="Pfam" id="PF01066">
    <property type="entry name" value="CDP-OH_P_transf"/>
    <property type="match status" value="1"/>
</dbReference>
<dbReference type="Gene3D" id="1.20.120.1760">
    <property type="match status" value="1"/>
</dbReference>
<protein>
    <recommendedName>
        <fullName evidence="11">CDP-diacylglycerol--glycerol-3-phosphate 3-phosphatidyltransferase</fullName>
        <ecNumber evidence="11">2.7.8.5</ecNumber>
    </recommendedName>
</protein>
<dbReference type="InterPro" id="IPR050324">
    <property type="entry name" value="CDP-alcohol_PTase-I"/>
</dbReference>
<keyword evidence="4 12" id="KW-0808">Transferase</keyword>
<dbReference type="EC" id="2.7.8.5" evidence="11"/>
<keyword evidence="10" id="KW-1208">Phospholipid metabolism</keyword>
<dbReference type="InterPro" id="IPR048254">
    <property type="entry name" value="CDP_ALCOHOL_P_TRANSF_CS"/>
</dbReference>
<name>A0ABV9YL62_9PSEU</name>
<comment type="similarity">
    <text evidence="2 12">Belongs to the CDP-alcohol phosphatidyltransferase class-I family.</text>
</comment>